<organism evidence="6 7">
    <name type="scientific">Escallonia rubra</name>
    <dbReference type="NCBI Taxonomy" id="112253"/>
    <lineage>
        <taxon>Eukaryota</taxon>
        <taxon>Viridiplantae</taxon>
        <taxon>Streptophyta</taxon>
        <taxon>Embryophyta</taxon>
        <taxon>Tracheophyta</taxon>
        <taxon>Spermatophyta</taxon>
        <taxon>Magnoliopsida</taxon>
        <taxon>eudicotyledons</taxon>
        <taxon>Gunneridae</taxon>
        <taxon>Pentapetalae</taxon>
        <taxon>asterids</taxon>
        <taxon>campanulids</taxon>
        <taxon>Escalloniales</taxon>
        <taxon>Escalloniaceae</taxon>
        <taxon>Escallonia</taxon>
    </lineage>
</organism>
<evidence type="ECO:0000313" key="6">
    <source>
        <dbReference type="EMBL" id="KAK2975289.1"/>
    </source>
</evidence>
<dbReference type="PANTHER" id="PTHR15371:SF0">
    <property type="entry name" value="SD19278P"/>
    <property type="match status" value="1"/>
</dbReference>
<dbReference type="GO" id="GO:0005744">
    <property type="term" value="C:TIM23 mitochondrial import inner membrane translocase complex"/>
    <property type="evidence" value="ECO:0007669"/>
    <property type="project" value="TreeGrafter"/>
</dbReference>
<dbReference type="EMBL" id="JAVXUO010002212">
    <property type="protein sequence ID" value="KAK2975289.1"/>
    <property type="molecule type" value="Genomic_DNA"/>
</dbReference>
<evidence type="ECO:0000256" key="5">
    <source>
        <dbReference type="SAM" id="Phobius"/>
    </source>
</evidence>
<evidence type="ECO:0000256" key="2">
    <source>
        <dbReference type="ARBA" id="ARBA00022692"/>
    </source>
</evidence>
<keyword evidence="2 5" id="KW-0812">Transmembrane</keyword>
<keyword evidence="7" id="KW-1185">Reference proteome</keyword>
<keyword evidence="3 5" id="KW-1133">Transmembrane helix</keyword>
<comment type="caution">
    <text evidence="6">The sequence shown here is derived from an EMBL/GenBank/DDBJ whole genome shotgun (WGS) entry which is preliminary data.</text>
</comment>
<protein>
    <submittedName>
        <fullName evidence="6">Uncharacterized protein</fullName>
    </submittedName>
</protein>
<sequence>MEGIKASEPRDTLKMHMNWVLNTSSHAGRRLGNRARVIGLLYAGMESGMVLLRETDDVINIVVVGLGIGAIYRAMAWIYRLVYIVY</sequence>
<comment type="subcellular location">
    <subcellularLocation>
        <location evidence="1">Membrane</location>
        <topology evidence="1">Multi-pass membrane protein</topology>
    </subcellularLocation>
</comment>
<keyword evidence="4 5" id="KW-0472">Membrane</keyword>
<evidence type="ECO:0000256" key="1">
    <source>
        <dbReference type="ARBA" id="ARBA00004141"/>
    </source>
</evidence>
<proteinExistence type="predicted"/>
<gene>
    <name evidence="6" type="ORF">RJ640_022738</name>
</gene>
<dbReference type="AlphaFoldDB" id="A0AA88QQL2"/>
<dbReference type="GO" id="GO:0008320">
    <property type="term" value="F:protein transmembrane transporter activity"/>
    <property type="evidence" value="ECO:0007669"/>
    <property type="project" value="TreeGrafter"/>
</dbReference>
<evidence type="ECO:0000256" key="3">
    <source>
        <dbReference type="ARBA" id="ARBA00022989"/>
    </source>
</evidence>
<dbReference type="Pfam" id="PF02466">
    <property type="entry name" value="Tim17"/>
    <property type="match status" value="1"/>
</dbReference>
<name>A0AA88QQL2_9ASTE</name>
<feature type="transmembrane region" description="Helical" evidence="5">
    <location>
        <begin position="58"/>
        <end position="79"/>
    </location>
</feature>
<dbReference type="InterPro" id="IPR045238">
    <property type="entry name" value="Tim23-like"/>
</dbReference>
<reference evidence="6" key="1">
    <citation type="submission" date="2022-12" db="EMBL/GenBank/DDBJ databases">
        <title>Draft genome assemblies for two species of Escallonia (Escalloniales).</title>
        <authorList>
            <person name="Chanderbali A."/>
            <person name="Dervinis C."/>
            <person name="Anghel I."/>
            <person name="Soltis D."/>
            <person name="Soltis P."/>
            <person name="Zapata F."/>
        </authorList>
    </citation>
    <scope>NUCLEOTIDE SEQUENCE</scope>
    <source>
        <strain evidence="6">UCBG92.1500</strain>
        <tissue evidence="6">Leaf</tissue>
    </source>
</reference>
<accession>A0AA88QQL2</accession>
<evidence type="ECO:0000313" key="7">
    <source>
        <dbReference type="Proteomes" id="UP001187471"/>
    </source>
</evidence>
<dbReference type="Proteomes" id="UP001187471">
    <property type="component" value="Unassembled WGS sequence"/>
</dbReference>
<evidence type="ECO:0000256" key="4">
    <source>
        <dbReference type="ARBA" id="ARBA00023136"/>
    </source>
</evidence>
<dbReference type="GO" id="GO:0030150">
    <property type="term" value="P:protein import into mitochondrial matrix"/>
    <property type="evidence" value="ECO:0007669"/>
    <property type="project" value="TreeGrafter"/>
</dbReference>
<dbReference type="PANTHER" id="PTHR15371">
    <property type="entry name" value="TIM23"/>
    <property type="match status" value="1"/>
</dbReference>